<dbReference type="PANTHER" id="PTHR22168">
    <property type="entry name" value="TMEM26 PROTEIN"/>
    <property type="match status" value="1"/>
</dbReference>
<evidence type="ECO:0000256" key="1">
    <source>
        <dbReference type="SAM" id="Phobius"/>
    </source>
</evidence>
<dbReference type="InterPro" id="IPR019169">
    <property type="entry name" value="Transmembrane_26"/>
</dbReference>
<keyword evidence="1" id="KW-0812">Transmembrane</keyword>
<feature type="transmembrane region" description="Helical" evidence="1">
    <location>
        <begin position="167"/>
        <end position="186"/>
    </location>
</feature>
<dbReference type="AlphaFoldDB" id="A0AAV7R1H9"/>
<dbReference type="Pfam" id="PF09772">
    <property type="entry name" value="Tmem26"/>
    <property type="match status" value="1"/>
</dbReference>
<dbReference type="PANTHER" id="PTHR22168:SF3">
    <property type="entry name" value="TRANSMEMBRANE PROTEIN 26"/>
    <property type="match status" value="1"/>
</dbReference>
<evidence type="ECO:0008006" key="4">
    <source>
        <dbReference type="Google" id="ProtNLM"/>
    </source>
</evidence>
<feature type="transmembrane region" description="Helical" evidence="1">
    <location>
        <begin position="23"/>
        <end position="41"/>
    </location>
</feature>
<keyword evidence="1" id="KW-1133">Transmembrane helix</keyword>
<feature type="transmembrane region" description="Helical" evidence="1">
    <location>
        <begin position="248"/>
        <end position="267"/>
    </location>
</feature>
<evidence type="ECO:0000313" key="2">
    <source>
        <dbReference type="EMBL" id="KAJ1144568.1"/>
    </source>
</evidence>
<organism evidence="2 3">
    <name type="scientific">Pleurodeles waltl</name>
    <name type="common">Iberian ribbed newt</name>
    <dbReference type="NCBI Taxonomy" id="8319"/>
    <lineage>
        <taxon>Eukaryota</taxon>
        <taxon>Metazoa</taxon>
        <taxon>Chordata</taxon>
        <taxon>Craniata</taxon>
        <taxon>Vertebrata</taxon>
        <taxon>Euteleostomi</taxon>
        <taxon>Amphibia</taxon>
        <taxon>Batrachia</taxon>
        <taxon>Caudata</taxon>
        <taxon>Salamandroidea</taxon>
        <taxon>Salamandridae</taxon>
        <taxon>Pleurodelinae</taxon>
        <taxon>Pleurodeles</taxon>
    </lineage>
</organism>
<protein>
    <recommendedName>
        <fullName evidence="4">Transmembrane protein 26</fullName>
    </recommendedName>
</protein>
<dbReference type="Proteomes" id="UP001066276">
    <property type="component" value="Chromosome 6"/>
</dbReference>
<evidence type="ECO:0000313" key="3">
    <source>
        <dbReference type="Proteomes" id="UP001066276"/>
    </source>
</evidence>
<comment type="caution">
    <text evidence="2">The sequence shown here is derived from an EMBL/GenBank/DDBJ whole genome shotgun (WGS) entry which is preliminary data.</text>
</comment>
<keyword evidence="3" id="KW-1185">Reference proteome</keyword>
<feature type="transmembrane region" description="Helical" evidence="1">
    <location>
        <begin position="105"/>
        <end position="124"/>
    </location>
</feature>
<dbReference type="EMBL" id="JANPWB010000010">
    <property type="protein sequence ID" value="KAJ1144568.1"/>
    <property type="molecule type" value="Genomic_DNA"/>
</dbReference>
<sequence length="337" mass="37396">MYIVCTAESLLDELERTCTRYRFSPAIFFYLISVVPSLWLLEINYIPEACNSEKGLVNETTVSDAVAGNGTQFDQDLNDQAFGKIAVVQQAVALVSTLASVCNTVWTLALHQTFLLLLVIGKWFLPTDAGTSREQLSQLLLLFVGTAADILEFSTETLELADVRKEAVLVYSILSVWTWSMLQFLLDVAVKNVDLHQSPAPKGRCSLLLSQHSADLWNIGISLFIQDGPFLIVRLILMIYYKVITQMLVFFAAKNILVVMLLLYRLVVLCVDVHASPYQQESLNENSCCLKEGECACPCEPMPSAPSHPITEDVTNMSDKGIVAIPLQHSPLKTDSL</sequence>
<reference evidence="2" key="1">
    <citation type="journal article" date="2022" name="bioRxiv">
        <title>Sequencing and chromosome-scale assembly of the giantPleurodeles waltlgenome.</title>
        <authorList>
            <person name="Brown T."/>
            <person name="Elewa A."/>
            <person name="Iarovenko S."/>
            <person name="Subramanian E."/>
            <person name="Araus A.J."/>
            <person name="Petzold A."/>
            <person name="Susuki M."/>
            <person name="Suzuki K.-i.T."/>
            <person name="Hayashi T."/>
            <person name="Toyoda A."/>
            <person name="Oliveira C."/>
            <person name="Osipova E."/>
            <person name="Leigh N.D."/>
            <person name="Simon A."/>
            <person name="Yun M.H."/>
        </authorList>
    </citation>
    <scope>NUCLEOTIDE SEQUENCE</scope>
    <source>
        <strain evidence="2">20211129_DDA</strain>
        <tissue evidence="2">Liver</tissue>
    </source>
</reference>
<name>A0AAV7R1H9_PLEWA</name>
<keyword evidence="1" id="KW-0472">Membrane</keyword>
<proteinExistence type="predicted"/>
<feature type="transmembrane region" description="Helical" evidence="1">
    <location>
        <begin position="216"/>
        <end position="241"/>
    </location>
</feature>
<accession>A0AAV7R1H9</accession>
<gene>
    <name evidence="2" type="ORF">NDU88_010866</name>
</gene>